<dbReference type="EMBL" id="CQBK01000042">
    <property type="protein sequence ID" value="CNI62956.1"/>
    <property type="molecule type" value="Genomic_DNA"/>
</dbReference>
<gene>
    <name evidence="1" type="ORF">ERS008667_03925</name>
</gene>
<dbReference type="AlphaFoldDB" id="A0A0T9RIR4"/>
<sequence length="92" mass="10008">MDGPSNESSQHTCSLKYGRYILLTLSQGTMMNKYNSVFLLVTLSATIIALNTRATEYGIITLSQKSGNLQPINSLFLLASANGTPPFVEVHI</sequence>
<evidence type="ECO:0000313" key="2">
    <source>
        <dbReference type="Proteomes" id="UP000038204"/>
    </source>
</evidence>
<dbReference type="Proteomes" id="UP000038204">
    <property type="component" value="Unassembled WGS sequence"/>
</dbReference>
<organism evidence="1 2">
    <name type="scientific">Yersinia similis</name>
    <dbReference type="NCBI Taxonomy" id="367190"/>
    <lineage>
        <taxon>Bacteria</taxon>
        <taxon>Pseudomonadati</taxon>
        <taxon>Pseudomonadota</taxon>
        <taxon>Gammaproteobacteria</taxon>
        <taxon>Enterobacterales</taxon>
        <taxon>Yersiniaceae</taxon>
        <taxon>Yersinia</taxon>
    </lineage>
</organism>
<evidence type="ECO:0000313" key="1">
    <source>
        <dbReference type="EMBL" id="CNI62956.1"/>
    </source>
</evidence>
<proteinExistence type="predicted"/>
<name>A0A0T9RIR4_9GAMM</name>
<reference evidence="1 2" key="1">
    <citation type="submission" date="2015-03" db="EMBL/GenBank/DDBJ databases">
        <authorList>
            <person name="Murphy D."/>
        </authorList>
    </citation>
    <scope>NUCLEOTIDE SEQUENCE [LARGE SCALE GENOMIC DNA]</scope>
    <source>
        <strain evidence="1 2">Y233</strain>
    </source>
</reference>
<accession>A0A0T9RIR4</accession>
<protein>
    <submittedName>
        <fullName evidence="1">Uncharacterized protein</fullName>
    </submittedName>
</protein>